<keyword evidence="2" id="KW-0863">Zinc-finger</keyword>
<evidence type="ECO:0000256" key="3">
    <source>
        <dbReference type="ARBA" id="ARBA00022833"/>
    </source>
</evidence>
<dbReference type="GeneID" id="39748192"/>
<accession>A0A1Y1JG25</accession>
<feature type="compositionally biased region" description="Low complexity" evidence="4">
    <location>
        <begin position="129"/>
        <end position="154"/>
    </location>
</feature>
<dbReference type="RefSeq" id="XP_028544058.1">
    <property type="nucleotide sequence ID" value="XM_028688257.1"/>
</dbReference>
<dbReference type="PANTHER" id="PTHR31437:SF1">
    <property type="entry name" value="PROTEIN SREK1IP1"/>
    <property type="match status" value="1"/>
</dbReference>
<evidence type="ECO:0000256" key="4">
    <source>
        <dbReference type="SAM" id="MobiDB-lite"/>
    </source>
</evidence>
<protein>
    <submittedName>
        <fullName evidence="5">Uncharacterized protein</fullName>
    </submittedName>
</protein>
<proteinExistence type="predicted"/>
<dbReference type="OrthoDB" id="31154at2759"/>
<feature type="region of interest" description="Disordered" evidence="4">
    <location>
        <begin position="122"/>
        <end position="254"/>
    </location>
</feature>
<feature type="compositionally biased region" description="Basic residues" evidence="4">
    <location>
        <begin position="158"/>
        <end position="173"/>
    </location>
</feature>
<dbReference type="AlphaFoldDB" id="A0A1Y1JG25"/>
<dbReference type="OMA" id="CRNMITI"/>
<feature type="compositionally biased region" description="Basic residues" evidence="4">
    <location>
        <begin position="181"/>
        <end position="204"/>
    </location>
</feature>
<dbReference type="Proteomes" id="UP000195521">
    <property type="component" value="Unassembled WGS sequence"/>
</dbReference>
<feature type="compositionally biased region" description="Basic and acidic residues" evidence="4">
    <location>
        <begin position="205"/>
        <end position="214"/>
    </location>
</feature>
<name>A0A1Y1JG25_PLAGO</name>
<evidence type="ECO:0000313" key="5">
    <source>
        <dbReference type="EMBL" id="GAW81469.1"/>
    </source>
</evidence>
<sequence>MPSKAGRVRMPADNRLPVSASLKTSEIWKNSVGYDPYASIEELNNKELKKNESRNEEINEKAKSLFNLAVLTGTSSTTIPGACTLCNHIGHLPYQCRNFITIEELNFQRDIKEEAEDDLKERKNLGIVSSSDSGSESGSESGSNSGSGSDSGSDAYVKRRRREKHKKKKHKLEKRRDKHEERRKHKREERRKHKHEERRRHKLGGKMERENDHHSSKKHSKLNMNEKEKRKKRTRERGNEGGERKRHRKRSFSN</sequence>
<keyword evidence="3" id="KW-0862">Zinc</keyword>
<keyword evidence="6" id="KW-1185">Reference proteome</keyword>
<dbReference type="EMBL" id="BDQF01000011">
    <property type="protein sequence ID" value="GAW81469.1"/>
    <property type="molecule type" value="Genomic_DNA"/>
</dbReference>
<evidence type="ECO:0000313" key="6">
    <source>
        <dbReference type="Proteomes" id="UP000195521"/>
    </source>
</evidence>
<evidence type="ECO:0000256" key="1">
    <source>
        <dbReference type="ARBA" id="ARBA00022723"/>
    </source>
</evidence>
<gene>
    <name evidence="5" type="ORF">PGO_102270</name>
</gene>
<dbReference type="PANTHER" id="PTHR31437">
    <property type="entry name" value="SREK1IP1 FAMILY MEMBER"/>
    <property type="match status" value="1"/>
</dbReference>
<reference evidence="6" key="1">
    <citation type="submission" date="2017-04" db="EMBL/GenBank/DDBJ databases">
        <title>Plasmodium gonderi genome.</title>
        <authorList>
            <person name="Arisue N."/>
            <person name="Honma H."/>
            <person name="Kawai S."/>
            <person name="Tougan T."/>
            <person name="Tanabe K."/>
            <person name="Horii T."/>
        </authorList>
    </citation>
    <scope>NUCLEOTIDE SEQUENCE [LARGE SCALE GENOMIC DNA]</scope>
    <source>
        <strain evidence="6">ATCC 30045</strain>
    </source>
</reference>
<dbReference type="GO" id="GO:0008270">
    <property type="term" value="F:zinc ion binding"/>
    <property type="evidence" value="ECO:0007669"/>
    <property type="project" value="UniProtKB-KW"/>
</dbReference>
<comment type="caution">
    <text evidence="5">The sequence shown here is derived from an EMBL/GenBank/DDBJ whole genome shotgun (WGS) entry which is preliminary data.</text>
</comment>
<feature type="compositionally biased region" description="Basic residues" evidence="4">
    <location>
        <begin position="244"/>
        <end position="254"/>
    </location>
</feature>
<organism evidence="5 6">
    <name type="scientific">Plasmodium gonderi</name>
    <dbReference type="NCBI Taxonomy" id="77519"/>
    <lineage>
        <taxon>Eukaryota</taxon>
        <taxon>Sar</taxon>
        <taxon>Alveolata</taxon>
        <taxon>Apicomplexa</taxon>
        <taxon>Aconoidasida</taxon>
        <taxon>Haemosporida</taxon>
        <taxon>Plasmodiidae</taxon>
        <taxon>Plasmodium</taxon>
        <taxon>Plasmodium (Plasmodium)</taxon>
    </lineage>
</organism>
<evidence type="ECO:0000256" key="2">
    <source>
        <dbReference type="ARBA" id="ARBA00022771"/>
    </source>
</evidence>
<keyword evidence="1" id="KW-0479">Metal-binding</keyword>